<feature type="compositionally biased region" description="Pro residues" evidence="2">
    <location>
        <begin position="70"/>
        <end position="80"/>
    </location>
</feature>
<dbReference type="Pfam" id="PF14954">
    <property type="entry name" value="LIX1"/>
    <property type="match status" value="1"/>
</dbReference>
<dbReference type="Proteomes" id="UP000215902">
    <property type="component" value="Unassembled WGS sequence"/>
</dbReference>
<comment type="similarity">
    <text evidence="1">Belongs to the LIX1 family.</text>
</comment>
<organism evidence="4 5">
    <name type="scientific">Macrostomum lignano</name>
    <dbReference type="NCBI Taxonomy" id="282301"/>
    <lineage>
        <taxon>Eukaryota</taxon>
        <taxon>Metazoa</taxon>
        <taxon>Spiralia</taxon>
        <taxon>Lophotrochozoa</taxon>
        <taxon>Platyhelminthes</taxon>
        <taxon>Rhabditophora</taxon>
        <taxon>Macrostomorpha</taxon>
        <taxon>Macrostomida</taxon>
        <taxon>Macrostomidae</taxon>
        <taxon>Macrostomum</taxon>
    </lineage>
</organism>
<evidence type="ECO:0000256" key="2">
    <source>
        <dbReference type="SAM" id="MobiDB-lite"/>
    </source>
</evidence>
<dbReference type="InterPro" id="IPR029270">
    <property type="entry name" value="LIX1"/>
</dbReference>
<dbReference type="PANTHER" id="PTHR31139">
    <property type="entry name" value="ECTOPIC P GRANULES PROTEIN 5 HOMOLOG"/>
    <property type="match status" value="1"/>
</dbReference>
<dbReference type="OrthoDB" id="6250996at2759"/>
<evidence type="ECO:0000256" key="1">
    <source>
        <dbReference type="ARBA" id="ARBA00007468"/>
    </source>
</evidence>
<feature type="compositionally biased region" description="Polar residues" evidence="2">
    <location>
        <begin position="30"/>
        <end position="59"/>
    </location>
</feature>
<proteinExistence type="inferred from homology"/>
<comment type="caution">
    <text evidence="4">The sequence shown here is derived from an EMBL/GenBank/DDBJ whole genome shotgun (WGS) entry which is preliminary data.</text>
</comment>
<protein>
    <submittedName>
        <fullName evidence="4">Uncharacterized protein</fullName>
    </submittedName>
</protein>
<gene>
    <name evidence="4" type="ORF">BOX15_Mlig010116g1</name>
    <name evidence="3" type="ORF">BOX15_Mlig010116g2</name>
</gene>
<evidence type="ECO:0000313" key="4">
    <source>
        <dbReference type="EMBL" id="PAA61465.1"/>
    </source>
</evidence>
<dbReference type="GO" id="GO:0097352">
    <property type="term" value="P:autophagosome maturation"/>
    <property type="evidence" value="ECO:0007669"/>
    <property type="project" value="TreeGrafter"/>
</dbReference>
<name>A0A267EIW2_9PLAT</name>
<dbReference type="PANTHER" id="PTHR31139:SF6">
    <property type="entry name" value="PROTEIN LIMB EXPRESSION 1 HOMOLOG"/>
    <property type="match status" value="1"/>
</dbReference>
<accession>A0A267EIW2</accession>
<reference evidence="4 5" key="1">
    <citation type="submission" date="2017-06" db="EMBL/GenBank/DDBJ databases">
        <title>A platform for efficient transgenesis in Macrostomum lignano, a flatworm model organism for stem cell research.</title>
        <authorList>
            <person name="Berezikov E."/>
        </authorList>
    </citation>
    <scope>NUCLEOTIDE SEQUENCE [LARGE SCALE GENOMIC DNA]</scope>
    <source>
        <strain evidence="4">DV1</strain>
        <tissue evidence="4">Whole organism</tissue>
    </source>
</reference>
<dbReference type="AlphaFoldDB" id="A0A267EIW2"/>
<dbReference type="STRING" id="282301.A0A267EIW2"/>
<dbReference type="GO" id="GO:0005737">
    <property type="term" value="C:cytoplasm"/>
    <property type="evidence" value="ECO:0007669"/>
    <property type="project" value="TreeGrafter"/>
</dbReference>
<evidence type="ECO:0000313" key="3">
    <source>
        <dbReference type="EMBL" id="PAA56380.1"/>
    </source>
</evidence>
<sequence>MHRHQLYDSGGSGSLSRGSGDVQRLYYPPHSQSGSLMQQNLQQQPDSARSSVSTAGSTAPLTNPRRGRLPTPPPPPPPQEIPSSTALEEAVEQAVSAYARHTLQQQYPNQQLNVVEALQDFWRDRYPPESGVGVTYESQAGYEPPYVCFVQLPGGACFATCSGSCASKAEARRSAAKVALMNSIFNDHPARRITREFIDRAVAEASTSAGGGGGAMEAGVDAFRLMLESNMGRTMLEFQEMMTVFQLLHWNGSLRAMRQRNCTRSEVIAHYRERRLDDDMRSQMALDWIARERDRPGLLRRELTDSQEQLLNARLQGKELRFYKEKCDILALALSQCDECQA</sequence>
<feature type="region of interest" description="Disordered" evidence="2">
    <location>
        <begin position="1"/>
        <end position="83"/>
    </location>
</feature>
<keyword evidence="5" id="KW-1185">Reference proteome</keyword>
<dbReference type="InterPro" id="IPR051436">
    <property type="entry name" value="Autophagy-related_EPG5"/>
</dbReference>
<evidence type="ECO:0000313" key="5">
    <source>
        <dbReference type="Proteomes" id="UP000215902"/>
    </source>
</evidence>
<dbReference type="EMBL" id="NIVC01002627">
    <property type="protein sequence ID" value="PAA56380.1"/>
    <property type="molecule type" value="Genomic_DNA"/>
</dbReference>
<dbReference type="EMBL" id="NIVC01002030">
    <property type="protein sequence ID" value="PAA61465.1"/>
    <property type="molecule type" value="Genomic_DNA"/>
</dbReference>